<keyword evidence="2" id="KW-0547">Nucleotide-binding</keyword>
<dbReference type="CDD" id="cd01129">
    <property type="entry name" value="PulE-GspE-like"/>
    <property type="match status" value="1"/>
</dbReference>
<evidence type="ECO:0000313" key="6">
    <source>
        <dbReference type="Proteomes" id="UP000541810"/>
    </source>
</evidence>
<dbReference type="PANTHER" id="PTHR30258:SF2">
    <property type="entry name" value="COMG OPERON PROTEIN 1"/>
    <property type="match status" value="1"/>
</dbReference>
<dbReference type="Gene3D" id="3.40.50.300">
    <property type="entry name" value="P-loop containing nucleotide triphosphate hydrolases"/>
    <property type="match status" value="1"/>
</dbReference>
<dbReference type="PANTHER" id="PTHR30258">
    <property type="entry name" value="TYPE II SECRETION SYSTEM PROTEIN GSPE-RELATED"/>
    <property type="match status" value="1"/>
</dbReference>
<dbReference type="GO" id="GO:0016887">
    <property type="term" value="F:ATP hydrolysis activity"/>
    <property type="evidence" value="ECO:0007669"/>
    <property type="project" value="TreeGrafter"/>
</dbReference>
<dbReference type="GO" id="GO:0005524">
    <property type="term" value="F:ATP binding"/>
    <property type="evidence" value="ECO:0007669"/>
    <property type="project" value="UniProtKB-KW"/>
</dbReference>
<evidence type="ECO:0000313" key="5">
    <source>
        <dbReference type="EMBL" id="MBB6429892.1"/>
    </source>
</evidence>
<dbReference type="Gene3D" id="3.30.450.90">
    <property type="match status" value="1"/>
</dbReference>
<dbReference type="InterPro" id="IPR027417">
    <property type="entry name" value="P-loop_NTPase"/>
</dbReference>
<dbReference type="AlphaFoldDB" id="A0A7X0H6E0"/>
<accession>A0A7X0H6E0</accession>
<proteinExistence type="inferred from homology"/>
<keyword evidence="3" id="KW-0067">ATP-binding</keyword>
<dbReference type="FunFam" id="3.40.50.300:FF:000398">
    <property type="entry name" value="Type IV pilus assembly ATPase PilB"/>
    <property type="match status" value="1"/>
</dbReference>
<evidence type="ECO:0000256" key="3">
    <source>
        <dbReference type="ARBA" id="ARBA00022840"/>
    </source>
</evidence>
<dbReference type="InterPro" id="IPR007831">
    <property type="entry name" value="T2SS_GspE_N"/>
</dbReference>
<feature type="domain" description="Bacterial type II secretion system protein E" evidence="4">
    <location>
        <begin position="376"/>
        <end position="390"/>
    </location>
</feature>
<reference evidence="5 6" key="1">
    <citation type="submission" date="2020-08" db="EMBL/GenBank/DDBJ databases">
        <title>Genomic Encyclopedia of Type Strains, Phase IV (KMG-IV): sequencing the most valuable type-strain genomes for metagenomic binning, comparative biology and taxonomic classification.</title>
        <authorList>
            <person name="Goeker M."/>
        </authorList>
    </citation>
    <scope>NUCLEOTIDE SEQUENCE [LARGE SCALE GENOMIC DNA]</scope>
    <source>
        <strain evidence="5 6">DSM 103725</strain>
    </source>
</reference>
<organism evidence="5 6">
    <name type="scientific">Algisphaera agarilytica</name>
    <dbReference type="NCBI Taxonomy" id="1385975"/>
    <lineage>
        <taxon>Bacteria</taxon>
        <taxon>Pseudomonadati</taxon>
        <taxon>Planctomycetota</taxon>
        <taxon>Phycisphaerae</taxon>
        <taxon>Phycisphaerales</taxon>
        <taxon>Phycisphaeraceae</taxon>
        <taxon>Algisphaera</taxon>
    </lineage>
</organism>
<evidence type="ECO:0000259" key="4">
    <source>
        <dbReference type="PROSITE" id="PS00662"/>
    </source>
</evidence>
<evidence type="ECO:0000256" key="1">
    <source>
        <dbReference type="ARBA" id="ARBA00006611"/>
    </source>
</evidence>
<dbReference type="EMBL" id="JACHGY010000001">
    <property type="protein sequence ID" value="MBB6429892.1"/>
    <property type="molecule type" value="Genomic_DNA"/>
</dbReference>
<sequence length="556" mass="60092">MLIEAGVITPQQLDAALEAQTRSGGRLGELLIASGQATAEAVCSALCRQQGIAPIDLAEAVPEAEALELLPAEVALKHRVLPLGFTDGRLHVAMADPFDGTACDVVKMFTGGAVERLFAPADAVGDAIGKHYGSNVSRMIADLNGESEAASEIDLEDESPVDLASHLQALAREPTVVNLVNLMIHEAVEARASDIHIEPFEKTLKVKYRIDGMLHEMSPPPKHLQPAITSRIKIMGGMNIAERFVPQDGHIDLPTARGPVDLRVATVPTVYGESVVLRILDRATALIGLDNLGMPEPQLSDFKKELESPHGIVLVTGPTGSGKSTTLYAALTHLFRPELKILTIEDPVEYRLDGVNQIPVNPKRGLTFADGLRAILRQDPDVIMVGEIRDAETADIAIRSALTGHLVFSTLHTNDAVGAVARLMDMGIEPFLIASSLRGVMAQRLVRRVCQHCKQPAQPSETIVRRLGHRLEEHATFYEGAGCRECRNTGFAGRMGIFEVVTVDDELRDAIAGRATTSKLIQVLGERHVPMWEDGYRKAAAGQTTLAEVLRVTQDV</sequence>
<dbReference type="GO" id="GO:0005886">
    <property type="term" value="C:plasma membrane"/>
    <property type="evidence" value="ECO:0007669"/>
    <property type="project" value="TreeGrafter"/>
</dbReference>
<dbReference type="Gene3D" id="3.30.300.160">
    <property type="entry name" value="Type II secretion system, protein E, N-terminal domain"/>
    <property type="match status" value="1"/>
</dbReference>
<dbReference type="SUPFAM" id="SSF52540">
    <property type="entry name" value="P-loop containing nucleoside triphosphate hydrolases"/>
    <property type="match status" value="1"/>
</dbReference>
<protein>
    <submittedName>
        <fullName evidence="5">Type II secretion system protein E</fullName>
    </submittedName>
</protein>
<dbReference type="SUPFAM" id="SSF160246">
    <property type="entry name" value="EspE N-terminal domain-like"/>
    <property type="match status" value="1"/>
</dbReference>
<dbReference type="Proteomes" id="UP000541810">
    <property type="component" value="Unassembled WGS sequence"/>
</dbReference>
<dbReference type="InterPro" id="IPR037257">
    <property type="entry name" value="T2SS_E_N_sf"/>
</dbReference>
<dbReference type="Pfam" id="PF00437">
    <property type="entry name" value="T2SSE"/>
    <property type="match status" value="1"/>
</dbReference>
<dbReference type="InterPro" id="IPR003593">
    <property type="entry name" value="AAA+_ATPase"/>
</dbReference>
<comment type="similarity">
    <text evidence="1">Belongs to the GSP E family.</text>
</comment>
<name>A0A7X0H6E0_9BACT</name>
<dbReference type="Pfam" id="PF05157">
    <property type="entry name" value="MshEN"/>
    <property type="match status" value="1"/>
</dbReference>
<keyword evidence="6" id="KW-1185">Reference proteome</keyword>
<gene>
    <name evidence="5" type="ORF">HNQ40_001698</name>
</gene>
<dbReference type="RefSeq" id="WP_246402818.1">
    <property type="nucleotide sequence ID" value="NZ_JACHGY010000001.1"/>
</dbReference>
<evidence type="ECO:0000256" key="2">
    <source>
        <dbReference type="ARBA" id="ARBA00022741"/>
    </source>
</evidence>
<dbReference type="SMART" id="SM00382">
    <property type="entry name" value="AAA"/>
    <property type="match status" value="1"/>
</dbReference>
<comment type="caution">
    <text evidence="5">The sequence shown here is derived from an EMBL/GenBank/DDBJ whole genome shotgun (WGS) entry which is preliminary data.</text>
</comment>
<dbReference type="PROSITE" id="PS00662">
    <property type="entry name" value="T2SP_E"/>
    <property type="match status" value="1"/>
</dbReference>
<dbReference type="InterPro" id="IPR001482">
    <property type="entry name" value="T2SS/T4SS_dom"/>
</dbReference>